<evidence type="ECO:0000259" key="2">
    <source>
        <dbReference type="PROSITE" id="PS50174"/>
    </source>
</evidence>
<dbReference type="Proteomes" id="UP001642540">
    <property type="component" value="Unassembled WGS sequence"/>
</dbReference>
<dbReference type="SMART" id="SM00443">
    <property type="entry name" value="G_patch"/>
    <property type="match status" value="1"/>
</dbReference>
<feature type="region of interest" description="Disordered" evidence="1">
    <location>
        <begin position="87"/>
        <end position="140"/>
    </location>
</feature>
<dbReference type="EMBL" id="CAXLJM020000024">
    <property type="protein sequence ID" value="CAL8090313.1"/>
    <property type="molecule type" value="Genomic_DNA"/>
</dbReference>
<gene>
    <name evidence="3" type="ORF">ODALV1_LOCUS7605</name>
</gene>
<comment type="caution">
    <text evidence="3">The sequence shown here is derived from an EMBL/GenBank/DDBJ whole genome shotgun (WGS) entry which is preliminary data.</text>
</comment>
<accession>A0ABP1Q5M3</accession>
<feature type="region of interest" description="Disordered" evidence="1">
    <location>
        <begin position="174"/>
        <end position="386"/>
    </location>
</feature>
<feature type="compositionally biased region" description="Basic and acidic residues" evidence="1">
    <location>
        <begin position="184"/>
        <end position="194"/>
    </location>
</feature>
<feature type="region of interest" description="Disordered" evidence="1">
    <location>
        <begin position="40"/>
        <end position="73"/>
    </location>
</feature>
<sequence>MAMLAEPRKKQRIGPNPRGKFFTDDQDNVGRQMLMKMGWKNGNGLGASSQGMSEPIKPKIHTDARGLGFDKTKDPWVAHNEEFEELLKNLNANSSSDNEEKKDKPDAEESDEDVKSNGGLETKSKSSRARIHYHKFVKNKDLSRASTKDISCIFGRAVNEKDNSYSLIGYPEEHSNASLEVDDNAVKSESKYEPTEETGSNFESVDESSNAKRKKKKKKRNKEKENDEIEASEITEIQHEEIQVEEDTPTEKTKKKKKKKKHRNEQIENDVEAERNEEADVNVTQTTQLKDDVPSEQDSVKKRKKSKRKHVSDEEQADNIEAAEVAEPIFEPTEEEQRPKKKKKRKKSKEDSNDELLPMEDEPEVAKEATAAAEPKQEEPVKTDNIESFGSLQFINRGSIEDYFRNKRLEMLNRLKAKGNTNE</sequence>
<feature type="compositionally biased region" description="Basic and acidic residues" evidence="1">
    <location>
        <begin position="375"/>
        <end position="385"/>
    </location>
</feature>
<dbReference type="PROSITE" id="PS50174">
    <property type="entry name" value="G_PATCH"/>
    <property type="match status" value="1"/>
</dbReference>
<name>A0ABP1Q5M3_9HEXA</name>
<feature type="region of interest" description="Disordered" evidence="1">
    <location>
        <begin position="1"/>
        <end position="27"/>
    </location>
</feature>
<dbReference type="InterPro" id="IPR050656">
    <property type="entry name" value="PINX1"/>
</dbReference>
<feature type="compositionally biased region" description="Basic and acidic residues" evidence="1">
    <location>
        <begin position="98"/>
        <end position="107"/>
    </location>
</feature>
<feature type="domain" description="G-patch" evidence="2">
    <location>
        <begin position="26"/>
        <end position="72"/>
    </location>
</feature>
<feature type="compositionally biased region" description="Basic and acidic residues" evidence="1">
    <location>
        <begin position="56"/>
        <end position="73"/>
    </location>
</feature>
<evidence type="ECO:0000313" key="3">
    <source>
        <dbReference type="EMBL" id="CAL8090313.1"/>
    </source>
</evidence>
<proteinExistence type="predicted"/>
<feature type="compositionally biased region" description="Basic residues" evidence="1">
    <location>
        <begin position="253"/>
        <end position="263"/>
    </location>
</feature>
<dbReference type="InterPro" id="IPR000467">
    <property type="entry name" value="G_patch_dom"/>
</dbReference>
<dbReference type="Pfam" id="PF01585">
    <property type="entry name" value="G-patch"/>
    <property type="match status" value="1"/>
</dbReference>
<evidence type="ECO:0000313" key="4">
    <source>
        <dbReference type="Proteomes" id="UP001642540"/>
    </source>
</evidence>
<reference evidence="3 4" key="1">
    <citation type="submission" date="2024-08" db="EMBL/GenBank/DDBJ databases">
        <authorList>
            <person name="Cucini C."/>
            <person name="Frati F."/>
        </authorList>
    </citation>
    <scope>NUCLEOTIDE SEQUENCE [LARGE SCALE GENOMIC DNA]</scope>
</reference>
<evidence type="ECO:0000256" key="1">
    <source>
        <dbReference type="SAM" id="MobiDB-lite"/>
    </source>
</evidence>
<feature type="compositionally biased region" description="Basic residues" evidence="1">
    <location>
        <begin position="211"/>
        <end position="221"/>
    </location>
</feature>
<keyword evidence="4" id="KW-1185">Reference proteome</keyword>
<feature type="compositionally biased region" description="Acidic residues" evidence="1">
    <location>
        <begin position="352"/>
        <end position="363"/>
    </location>
</feature>
<feature type="compositionally biased region" description="Basic residues" evidence="1">
    <location>
        <begin position="301"/>
        <end position="310"/>
    </location>
</feature>
<dbReference type="PANTHER" id="PTHR23149">
    <property type="entry name" value="G PATCH DOMAIN CONTAINING PROTEIN"/>
    <property type="match status" value="1"/>
</dbReference>
<feature type="compositionally biased region" description="Basic residues" evidence="1">
    <location>
        <begin position="125"/>
        <end position="137"/>
    </location>
</feature>
<protein>
    <recommendedName>
        <fullName evidence="2">G-patch domain-containing protein</fullName>
    </recommendedName>
</protein>
<dbReference type="PANTHER" id="PTHR23149:SF27">
    <property type="entry name" value="PIN2_TERF1-INTERACTING TELOMERASE INHIBITOR 1"/>
    <property type="match status" value="1"/>
</dbReference>
<organism evidence="3 4">
    <name type="scientific">Orchesella dallaii</name>
    <dbReference type="NCBI Taxonomy" id="48710"/>
    <lineage>
        <taxon>Eukaryota</taxon>
        <taxon>Metazoa</taxon>
        <taxon>Ecdysozoa</taxon>
        <taxon>Arthropoda</taxon>
        <taxon>Hexapoda</taxon>
        <taxon>Collembola</taxon>
        <taxon>Entomobryomorpha</taxon>
        <taxon>Entomobryoidea</taxon>
        <taxon>Orchesellidae</taxon>
        <taxon>Orchesellinae</taxon>
        <taxon>Orchesella</taxon>
    </lineage>
</organism>